<gene>
    <name evidence="1" type="ORF">FJD37_08555</name>
</gene>
<protein>
    <submittedName>
        <fullName evidence="1">Uncharacterized protein</fullName>
    </submittedName>
</protein>
<proteinExistence type="predicted"/>
<evidence type="ECO:0000313" key="1">
    <source>
        <dbReference type="EMBL" id="TWR96366.1"/>
    </source>
</evidence>
<organism evidence="1 2">
    <name type="scientific">Pseudomonas saxonica</name>
    <dbReference type="NCBI Taxonomy" id="2600598"/>
    <lineage>
        <taxon>Bacteria</taxon>
        <taxon>Pseudomonadati</taxon>
        <taxon>Pseudomonadota</taxon>
        <taxon>Gammaproteobacteria</taxon>
        <taxon>Pseudomonadales</taxon>
        <taxon>Pseudomonadaceae</taxon>
        <taxon>Pseudomonas</taxon>
    </lineage>
</organism>
<comment type="caution">
    <text evidence="1">The sequence shown here is derived from an EMBL/GenBank/DDBJ whole genome shotgun (WGS) entry which is preliminary data.</text>
</comment>
<evidence type="ECO:0000313" key="2">
    <source>
        <dbReference type="Proteomes" id="UP000317901"/>
    </source>
</evidence>
<dbReference type="Proteomes" id="UP000317901">
    <property type="component" value="Unassembled WGS sequence"/>
</dbReference>
<dbReference type="OrthoDB" id="6920578at2"/>
<dbReference type="RefSeq" id="WP_146425937.1">
    <property type="nucleotide sequence ID" value="NZ_VFIP01000012.1"/>
</dbReference>
<accession>A0A5C5PZ38</accession>
<name>A0A5C5PZ38_9PSED</name>
<sequence>MSLIQNIISFDKFGLRFSRFSGRYDFLCDSSSLVFDNLRLTIQFGGEYTLAIRREGRSFSFDLSLAEINVNGLGRYEFGETDERYFAYKFGDTLVEFLKVDDAKGVPAILVLPKPSQAFGHHKATRCLGSGFTHSAYTHSDS</sequence>
<dbReference type="EMBL" id="VFIP01000012">
    <property type="protein sequence ID" value="TWR96366.1"/>
    <property type="molecule type" value="Genomic_DNA"/>
</dbReference>
<dbReference type="AlphaFoldDB" id="A0A5C5PZ38"/>
<reference evidence="1 2" key="1">
    <citation type="submission" date="2019-06" db="EMBL/GenBank/DDBJ databases">
        <title>Pseudomonas bimorpha sp. nov. isolated from bovine raw milk and skim milk concentrate.</title>
        <authorList>
            <person name="Hofmann K."/>
            <person name="Huptas C."/>
            <person name="Doll E."/>
            <person name="Scherer S."/>
            <person name="Wenning M."/>
        </authorList>
    </citation>
    <scope>NUCLEOTIDE SEQUENCE [LARGE SCALE GENOMIC DNA]</scope>
    <source>
        <strain evidence="1 2">DSM 108990</strain>
    </source>
</reference>